<dbReference type="InterPro" id="IPR051277">
    <property type="entry name" value="SEZ6_CSMD_C4BPB_Regulators"/>
</dbReference>
<proteinExistence type="predicted"/>
<dbReference type="PROSITE" id="PS50923">
    <property type="entry name" value="SUSHI"/>
    <property type="match status" value="11"/>
</dbReference>
<keyword evidence="6" id="KW-1185">Reference proteome</keyword>
<dbReference type="Gene3D" id="2.10.70.10">
    <property type="entry name" value="Complement Module, domain 1"/>
    <property type="match status" value="11"/>
</dbReference>
<accession>A0A8M3B6F5</accession>
<dbReference type="PANTHER" id="PTHR45656">
    <property type="entry name" value="PROTEIN CBR-CLEC-78"/>
    <property type="match status" value="1"/>
</dbReference>
<dbReference type="PANTHER" id="PTHR45656:SF4">
    <property type="entry name" value="PROTEIN CBR-CLEC-78"/>
    <property type="match status" value="1"/>
</dbReference>
<keyword evidence="2" id="KW-0732">Signal</keyword>
<protein>
    <submittedName>
        <fullName evidence="7">Sushi, von Willebrand factor type A, EGF and pentraxin domain-containing protein 1 isoform X1</fullName>
    </submittedName>
</protein>
<dbReference type="Pfam" id="PF00084">
    <property type="entry name" value="Sushi"/>
    <property type="match status" value="11"/>
</dbReference>
<dbReference type="KEGG" id="dre:100329788"/>
<name>A0A8M3B6F5_DANRE</name>
<gene>
    <name evidence="7 8" type="primary">si:ch73-217n20.1</name>
</gene>
<dbReference type="AGR" id="ZFIN:ZDB-GENE-110411-232"/>
<reference evidence="7" key="1">
    <citation type="submission" date="2025-08" db="UniProtKB">
        <authorList>
            <consortium name="RefSeq"/>
        </authorList>
    </citation>
    <scope>IDENTIFICATION</scope>
    <source>
        <strain evidence="7">Tuebingen</strain>
        <tissue evidence="7">Fibroblasts and whole tissue</tissue>
    </source>
</reference>
<dbReference type="InterPro" id="IPR035976">
    <property type="entry name" value="Sushi/SCR/CCP_sf"/>
</dbReference>
<organism evidence="6 7">
    <name type="scientific">Danio rerio</name>
    <name type="common">Zebrafish</name>
    <name type="synonym">Brachydanio rerio</name>
    <dbReference type="NCBI Taxonomy" id="7955"/>
    <lineage>
        <taxon>Eukaryota</taxon>
        <taxon>Metazoa</taxon>
        <taxon>Chordata</taxon>
        <taxon>Craniata</taxon>
        <taxon>Vertebrata</taxon>
        <taxon>Euteleostomi</taxon>
        <taxon>Actinopterygii</taxon>
        <taxon>Neopterygii</taxon>
        <taxon>Teleostei</taxon>
        <taxon>Ostariophysi</taxon>
        <taxon>Cypriniformes</taxon>
        <taxon>Danionidae</taxon>
        <taxon>Danioninae</taxon>
        <taxon>Danio</taxon>
    </lineage>
</organism>
<dbReference type="SMART" id="SM00032">
    <property type="entry name" value="CCP"/>
    <property type="match status" value="11"/>
</dbReference>
<dbReference type="OrthoDB" id="6127264at2759"/>
<dbReference type="FunFam" id="2.10.70.10:FF:000014">
    <property type="entry name" value="Membrane cofactor protein"/>
    <property type="match status" value="1"/>
</dbReference>
<evidence type="ECO:0000256" key="4">
    <source>
        <dbReference type="ARBA" id="ARBA00023157"/>
    </source>
</evidence>
<comment type="caution">
    <text evidence="5">Lacks conserved residue(s) required for the propagation of feature annotation.</text>
</comment>
<evidence type="ECO:0000256" key="3">
    <source>
        <dbReference type="ARBA" id="ARBA00022737"/>
    </source>
</evidence>
<dbReference type="RefSeq" id="XP_009295403.2">
    <property type="nucleotide sequence ID" value="XM_009297128.5"/>
</dbReference>
<evidence type="ECO:0000256" key="5">
    <source>
        <dbReference type="PROSITE-ProRule" id="PRU00302"/>
    </source>
</evidence>
<dbReference type="SUPFAM" id="SSF57535">
    <property type="entry name" value="Complement control module/SCR domain"/>
    <property type="match status" value="11"/>
</dbReference>
<evidence type="ECO:0000313" key="6">
    <source>
        <dbReference type="Proteomes" id="UP000000437"/>
    </source>
</evidence>
<dbReference type="GeneID" id="100329788"/>
<dbReference type="FunCoup" id="A0A8M3B6F5">
    <property type="interactions" value="1"/>
</dbReference>
<evidence type="ECO:0000256" key="1">
    <source>
        <dbReference type="ARBA" id="ARBA00022659"/>
    </source>
</evidence>
<keyword evidence="3" id="KW-0677">Repeat</keyword>
<keyword evidence="4 5" id="KW-1015">Disulfide bond</keyword>
<evidence type="ECO:0000313" key="8">
    <source>
        <dbReference type="ZFIN" id="ZDB-GENE-110411-232"/>
    </source>
</evidence>
<dbReference type="ZFIN" id="ZDB-GENE-110411-232">
    <property type="gene designation" value="si:ch73-217n20.1"/>
</dbReference>
<keyword evidence="1 5" id="KW-0768">Sushi</keyword>
<dbReference type="InterPro" id="IPR000436">
    <property type="entry name" value="Sushi_SCR_CCP_dom"/>
</dbReference>
<dbReference type="CDD" id="cd00033">
    <property type="entry name" value="CCP"/>
    <property type="match status" value="11"/>
</dbReference>
<evidence type="ECO:0000313" key="7">
    <source>
        <dbReference type="RefSeq" id="XP_009295403.2"/>
    </source>
</evidence>
<sequence length="704" mass="77502">MATVWRNALVLVFVHLVVSQTRFRCGEPPKYPDKQLDIKYIYRPVFNHQDKVSYRCHRGHVPSEGNRMSFCMRGRWTPLTLKCQKVKCNGLADIKNGQYRREGQSYGDKAIVICNQGYVLKGVKFRMCLEKGWSGTDPVCLAPQVTCSAPTVENRWIKPGERTQYTTQDTVSITCSEGFDLIGSSVVTCGPNGQWRDLPECHRKVPKMTCPAPAVENRSIKPGERTQYTPQDTVSITCSEGFDLIGSSLVTCGPDGQWQNLPKCHRKVILCSAPAVANGRINAFGNQHKPRDTVSITCSEGFELIGSPQVTCGPDGQWQSLPECHPKRRSANVIFCSAPVVANGRINAFGNQHKPKDTVSITCSEGFELIGSSQVTCGPDGQWQGLPECHPKKHLVNVNLCSAPAVANGRINEFGNTFKPKDTVSIICSEGFDLIGSPQVTCGPDGQWQSLPECHPKTRLANGKCGPPPSYLHHNVFFREGTPSLTEYSSGARIRYKCNLGLRRASGSDIIRCQAGEWTKLALRCQRKSCGSAGEISFGRFQYSGVLFGDSARAICQEGYELIGPEERVCRDGGWDGRIPVCEPVYCPPPPEVKDAEVSDFRNEDVPVGHMVSYRCQTGALIGTQDLYCTTNGTWSGPAPLCKDISCPRPDIPRGSRMRGFRSVYKYGNTVTIACSPGLRLYGESFVTCGADGNWTPKLPECRR</sequence>
<evidence type="ECO:0000256" key="2">
    <source>
        <dbReference type="ARBA" id="ARBA00022729"/>
    </source>
</evidence>
<dbReference type="Proteomes" id="UP000000437">
    <property type="component" value="Chromosome 23"/>
</dbReference>
<dbReference type="AlphaFoldDB" id="A0A8M3B6F5"/>